<gene>
    <name evidence="6" type="ORF">NEMVEDRAFT_v1g224433</name>
</gene>
<proteinExistence type="predicted"/>
<dbReference type="HOGENOM" id="CLU_351718_0_0_1"/>
<feature type="region of interest" description="Disordered" evidence="3">
    <location>
        <begin position="328"/>
        <end position="352"/>
    </location>
</feature>
<evidence type="ECO:0000313" key="6">
    <source>
        <dbReference type="EMBL" id="EDO27065.1"/>
    </source>
</evidence>
<dbReference type="PROSITE" id="PS50111">
    <property type="entry name" value="CHEMOTAXIS_TRANSDUC_2"/>
    <property type="match status" value="1"/>
</dbReference>
<dbReference type="Pfam" id="PF07670">
    <property type="entry name" value="Gate"/>
    <property type="match status" value="1"/>
</dbReference>
<feature type="transmembrane region" description="Helical" evidence="4">
    <location>
        <begin position="196"/>
        <end position="215"/>
    </location>
</feature>
<keyword evidence="7" id="KW-1185">Reference proteome</keyword>
<dbReference type="SUPFAM" id="SSF58104">
    <property type="entry name" value="Methyl-accepting chemotaxis protein (MCP) signaling domain"/>
    <property type="match status" value="1"/>
</dbReference>
<dbReference type="PANTHER" id="PTHR32089:SF120">
    <property type="entry name" value="METHYL-ACCEPTING CHEMOTAXIS PROTEIN TLPQ"/>
    <property type="match status" value="1"/>
</dbReference>
<dbReference type="AlphaFoldDB" id="A7TAA6"/>
<dbReference type="PANTHER" id="PTHR32089">
    <property type="entry name" value="METHYL-ACCEPTING CHEMOTAXIS PROTEIN MCPB"/>
    <property type="match status" value="1"/>
</dbReference>
<feature type="transmembrane region" description="Helical" evidence="4">
    <location>
        <begin position="276"/>
        <end position="297"/>
    </location>
</feature>
<evidence type="ECO:0000256" key="2">
    <source>
        <dbReference type="PROSITE-ProRule" id="PRU00284"/>
    </source>
</evidence>
<feature type="transmembrane region" description="Helical" evidence="4">
    <location>
        <begin position="169"/>
        <end position="190"/>
    </location>
</feature>
<feature type="transmembrane region" description="Helical" evidence="4">
    <location>
        <begin position="94"/>
        <end position="114"/>
    </location>
</feature>
<feature type="compositionally biased region" description="Basic and acidic residues" evidence="3">
    <location>
        <begin position="331"/>
        <end position="342"/>
    </location>
</feature>
<dbReference type="InParanoid" id="A7TAA6"/>
<feature type="domain" description="Methyl-accepting transducer" evidence="5">
    <location>
        <begin position="357"/>
        <end position="593"/>
    </location>
</feature>
<feature type="compositionally biased region" description="Polar residues" evidence="3">
    <location>
        <begin position="343"/>
        <end position="352"/>
    </location>
</feature>
<dbReference type="CDD" id="cd11386">
    <property type="entry name" value="MCP_signal"/>
    <property type="match status" value="1"/>
</dbReference>
<reference evidence="6 7" key="1">
    <citation type="journal article" date="2007" name="Science">
        <title>Sea anemone genome reveals ancestral eumetazoan gene repertoire and genomic organization.</title>
        <authorList>
            <person name="Putnam N.H."/>
            <person name="Srivastava M."/>
            <person name="Hellsten U."/>
            <person name="Dirks B."/>
            <person name="Chapman J."/>
            <person name="Salamov A."/>
            <person name="Terry A."/>
            <person name="Shapiro H."/>
            <person name="Lindquist E."/>
            <person name="Kapitonov V.V."/>
            <person name="Jurka J."/>
            <person name="Genikhovich G."/>
            <person name="Grigoriev I.V."/>
            <person name="Lucas S.M."/>
            <person name="Steele R.E."/>
            <person name="Finnerty J.R."/>
            <person name="Technau U."/>
            <person name="Martindale M.Q."/>
            <person name="Rokhsar D.S."/>
        </authorList>
    </citation>
    <scope>NUCLEOTIDE SEQUENCE [LARGE SCALE GENOMIC DNA]</scope>
    <source>
        <strain evidence="7">CH2 X CH6</strain>
    </source>
</reference>
<evidence type="ECO:0000256" key="4">
    <source>
        <dbReference type="SAM" id="Phobius"/>
    </source>
</evidence>
<keyword evidence="4" id="KW-1133">Transmembrane helix</keyword>
<dbReference type="InterPro" id="IPR011642">
    <property type="entry name" value="Gate_dom"/>
</dbReference>
<keyword evidence="1 2" id="KW-0807">Transducer</keyword>
<dbReference type="eggNOG" id="ENOG502S9B1">
    <property type="taxonomic scope" value="Eukaryota"/>
</dbReference>
<accession>A7TAA6</accession>
<dbReference type="GO" id="GO:0007165">
    <property type="term" value="P:signal transduction"/>
    <property type="evidence" value="ECO:0007669"/>
    <property type="project" value="UniProtKB-KW"/>
</dbReference>
<dbReference type="EMBL" id="DS473953">
    <property type="protein sequence ID" value="EDO27065.1"/>
    <property type="molecule type" value="Genomic_DNA"/>
</dbReference>
<protein>
    <recommendedName>
        <fullName evidence="5">Methyl-accepting transducer domain-containing protein</fullName>
    </recommendedName>
</protein>
<evidence type="ECO:0000313" key="7">
    <source>
        <dbReference type="Proteomes" id="UP000001593"/>
    </source>
</evidence>
<evidence type="ECO:0000256" key="3">
    <source>
        <dbReference type="SAM" id="MobiDB-lite"/>
    </source>
</evidence>
<evidence type="ECO:0000259" key="5">
    <source>
        <dbReference type="PROSITE" id="PS50111"/>
    </source>
</evidence>
<dbReference type="InterPro" id="IPR004089">
    <property type="entry name" value="MCPsignal_dom"/>
</dbReference>
<evidence type="ECO:0000256" key="1">
    <source>
        <dbReference type="ARBA" id="ARBA00023224"/>
    </source>
</evidence>
<feature type="transmembrane region" description="Helical" evidence="4">
    <location>
        <begin position="12"/>
        <end position="34"/>
    </location>
</feature>
<dbReference type="GO" id="GO:0006935">
    <property type="term" value="P:chemotaxis"/>
    <property type="evidence" value="ECO:0000318"/>
    <property type="project" value="GO_Central"/>
</dbReference>
<dbReference type="Proteomes" id="UP000001593">
    <property type="component" value="Unassembled WGS sequence"/>
</dbReference>
<keyword evidence="4" id="KW-0812">Transmembrane</keyword>
<dbReference type="Pfam" id="PF00015">
    <property type="entry name" value="MCPsignal"/>
    <property type="match status" value="1"/>
</dbReference>
<sequence length="800" mass="86803">MADALKSGLSAWLPAIATGLLMFSAALGLFASVLKPKWITERHALNEMFNLSPLWLGLRVLGAVFAAMTFWQFGPEWVWNANTGGVVLKDLAPVLITFFLVAGLILPLLTDYGLMEFCGTLVRNVFRKIFGLPGRSAIDAIASWLGSGTVGVLITAQQYQKGFYSAREAAVIATNFSVASIAFSLLITSFMKLDHLFVPFYLTVVVAGLAAAIITPRIPPLSWKKNEYIAGVGKQIKEDVPDGTSLLRWGVLQAVKRANNNPAPAQMVKVGVHNVVDIWLGLLPLVMAIGTVSLAIAEYTPIFNWLSAPIVPLLELLQLPEAAKAAPAMLRQHEEQPEHVNPQHESFSTLTQSLSRHTCHNALAAAEVAHAAQQLAGKLQSQLSATEQINQAAEAITHTEQDNAQRAEQTLLAAQSVRQNSSSGQQDLLEAIDAMQHLSAQTATSRELIDGLSSRTEQIEKVTQVIQSIASQTNLLALNAAIEAARAGDLGRGFAVVADEVRNLAGRTSSATEEVTQIVSDIRQQSAAVVSHMQQQAEQLTLAAQQVEHTGEQLQGIAELAVDVENQVSQIDNGTRQNHERLAELSVAVGQLRGDVGDSEGQTRQLSSAAERLVGQAESVSEQLAEVGLDAYHQHIYDLARSAAAQIAAQFEADLQSGRVSISDLFDRHYQPIAGSFPAKYTTRFDSYADQILPAIQEPLLSQHEGLVFAIACTPEGYVPTHNNAFNHPPCGDRTVDTLKSRSKRLFNDRTGIRCGSHQKPLLLQTYMRDTGELMHDLSVPIMVQGRHWGGLRLGYKPEP</sequence>
<dbReference type="GO" id="GO:0016020">
    <property type="term" value="C:membrane"/>
    <property type="evidence" value="ECO:0007669"/>
    <property type="project" value="InterPro"/>
</dbReference>
<name>A7TAA6_NEMVE</name>
<dbReference type="Gene3D" id="1.10.287.950">
    <property type="entry name" value="Methyl-accepting chemotaxis protein"/>
    <property type="match status" value="1"/>
</dbReference>
<dbReference type="SMART" id="SM00283">
    <property type="entry name" value="MA"/>
    <property type="match status" value="1"/>
</dbReference>
<keyword evidence="4" id="KW-0472">Membrane</keyword>
<feature type="transmembrane region" description="Helical" evidence="4">
    <location>
        <begin position="54"/>
        <end position="74"/>
    </location>
</feature>
<organism evidence="6 7">
    <name type="scientific">Nematostella vectensis</name>
    <name type="common">Starlet sea anemone</name>
    <dbReference type="NCBI Taxonomy" id="45351"/>
    <lineage>
        <taxon>Eukaryota</taxon>
        <taxon>Metazoa</taxon>
        <taxon>Cnidaria</taxon>
        <taxon>Anthozoa</taxon>
        <taxon>Hexacorallia</taxon>
        <taxon>Actiniaria</taxon>
        <taxon>Edwardsiidae</taxon>
        <taxon>Nematostella</taxon>
    </lineage>
</organism>